<organism evidence="1">
    <name type="scientific">Arundo donax</name>
    <name type="common">Giant reed</name>
    <name type="synonym">Donax arundinaceus</name>
    <dbReference type="NCBI Taxonomy" id="35708"/>
    <lineage>
        <taxon>Eukaryota</taxon>
        <taxon>Viridiplantae</taxon>
        <taxon>Streptophyta</taxon>
        <taxon>Embryophyta</taxon>
        <taxon>Tracheophyta</taxon>
        <taxon>Spermatophyta</taxon>
        <taxon>Magnoliopsida</taxon>
        <taxon>Liliopsida</taxon>
        <taxon>Poales</taxon>
        <taxon>Poaceae</taxon>
        <taxon>PACMAD clade</taxon>
        <taxon>Arundinoideae</taxon>
        <taxon>Arundineae</taxon>
        <taxon>Arundo</taxon>
    </lineage>
</organism>
<proteinExistence type="predicted"/>
<accession>A0A0A8YTY8</accession>
<protein>
    <submittedName>
        <fullName evidence="1">Uncharacterized protein</fullName>
    </submittedName>
</protein>
<name>A0A0A8YTY8_ARUDO</name>
<reference evidence="1" key="2">
    <citation type="journal article" date="2015" name="Data Brief">
        <title>Shoot transcriptome of the giant reed, Arundo donax.</title>
        <authorList>
            <person name="Barrero R.A."/>
            <person name="Guerrero F.D."/>
            <person name="Moolhuijzen P."/>
            <person name="Goolsby J.A."/>
            <person name="Tidwell J."/>
            <person name="Bellgard S.E."/>
            <person name="Bellgard M.I."/>
        </authorList>
    </citation>
    <scope>NUCLEOTIDE SEQUENCE</scope>
    <source>
        <tissue evidence="1">Shoot tissue taken approximately 20 cm above the soil surface</tissue>
    </source>
</reference>
<dbReference type="AlphaFoldDB" id="A0A0A8YTY8"/>
<reference evidence="1" key="1">
    <citation type="submission" date="2014-09" db="EMBL/GenBank/DDBJ databases">
        <authorList>
            <person name="Magalhaes I.L.F."/>
            <person name="Oliveira U."/>
            <person name="Santos F.R."/>
            <person name="Vidigal T.H.D.A."/>
            <person name="Brescovit A.D."/>
            <person name="Santos A.J."/>
        </authorList>
    </citation>
    <scope>NUCLEOTIDE SEQUENCE</scope>
    <source>
        <tissue evidence="1">Shoot tissue taken approximately 20 cm above the soil surface</tissue>
    </source>
</reference>
<evidence type="ECO:0000313" key="1">
    <source>
        <dbReference type="EMBL" id="JAD30036.1"/>
    </source>
</evidence>
<sequence>MQHENNYSFASEISKIVLFICSNENLIPF</sequence>
<dbReference type="EMBL" id="GBRH01267859">
    <property type="protein sequence ID" value="JAD30036.1"/>
    <property type="molecule type" value="Transcribed_RNA"/>
</dbReference>